<name>A0ABR4MY11_9FUNG</name>
<dbReference type="PROSITE" id="PS00108">
    <property type="entry name" value="PROTEIN_KINASE_ST"/>
    <property type="match status" value="1"/>
</dbReference>
<keyword evidence="6" id="KW-0418">Kinase</keyword>
<dbReference type="SMART" id="SM00220">
    <property type="entry name" value="S_TKc"/>
    <property type="match status" value="1"/>
</dbReference>
<keyword evidence="1 3" id="KW-0547">Nucleotide-binding</keyword>
<gene>
    <name evidence="6" type="primary">TPK2_6</name>
    <name evidence="6" type="ORF">HK105_208362</name>
</gene>
<dbReference type="InterPro" id="IPR000719">
    <property type="entry name" value="Prot_kinase_dom"/>
</dbReference>
<dbReference type="PROSITE" id="PS00107">
    <property type="entry name" value="PROTEIN_KINASE_ATP"/>
    <property type="match status" value="1"/>
</dbReference>
<proteinExistence type="inferred from homology"/>
<dbReference type="InterPro" id="IPR011009">
    <property type="entry name" value="Kinase-like_dom_sf"/>
</dbReference>
<evidence type="ECO:0000256" key="2">
    <source>
        <dbReference type="ARBA" id="ARBA00022840"/>
    </source>
</evidence>
<keyword evidence="7" id="KW-1185">Reference proteome</keyword>
<dbReference type="Proteomes" id="UP001527925">
    <property type="component" value="Unassembled WGS sequence"/>
</dbReference>
<sequence length="417" mass="44054">MRSPQPPAVAARPAVLHSAVLGNIVLDRQVGAGSFAGVWRAHAAADPATVFAVKRLALPPHGRRVPEAVRTEIRAMCELAAEPGVVRLFDAVESSDGFLNLVMEFCSTDLFHALGEHDGGQGVRDPELARRLMLQLIDAVLACHAHGVFHRDLKPENILISEAQGLLKLCDFGLATFSRRTSDFALGSKRYMAPEVVKPSAAAAAAVPPADARAPSVGDSSTAPHCSACGSEFGLHFDDCPRRTQPAAAKPSYDSAADDAWAVGILLLNIVTAKNPWELADADADPNYQVYLADRESLASSFGLSADMAQVVCGLLHPDPARRWSLAAARAAIAAIPEYLAMPFDEPAPVRSVAHTPAPAAAQPEPAAAATTATTARRDKVSHAAPAQIHHRIADKAAPWLLRAAHSLHIPLVSASH</sequence>
<comment type="caution">
    <text evidence="6">The sequence shown here is derived from an EMBL/GenBank/DDBJ whole genome shotgun (WGS) entry which is preliminary data.</text>
</comment>
<evidence type="ECO:0000256" key="1">
    <source>
        <dbReference type="ARBA" id="ARBA00022741"/>
    </source>
</evidence>
<reference evidence="6 7" key="1">
    <citation type="submission" date="2023-09" db="EMBL/GenBank/DDBJ databases">
        <title>Pangenome analysis of Batrachochytrium dendrobatidis and related Chytrids.</title>
        <authorList>
            <person name="Yacoub M.N."/>
            <person name="Stajich J.E."/>
            <person name="James T.Y."/>
        </authorList>
    </citation>
    <scope>NUCLEOTIDE SEQUENCE [LARGE SCALE GENOMIC DNA]</scope>
    <source>
        <strain evidence="6 7">JEL0888</strain>
    </source>
</reference>
<evidence type="ECO:0000313" key="6">
    <source>
        <dbReference type="EMBL" id="KAL2912161.1"/>
    </source>
</evidence>
<dbReference type="InterPro" id="IPR017441">
    <property type="entry name" value="Protein_kinase_ATP_BS"/>
</dbReference>
<protein>
    <submittedName>
        <fullName evidence="6">cAMP-dependent protein kinase catalytic subunit</fullName>
    </submittedName>
</protein>
<dbReference type="PANTHER" id="PTHR24348">
    <property type="entry name" value="SERINE/THREONINE-PROTEIN KINASE UNC-51-RELATED"/>
    <property type="match status" value="1"/>
</dbReference>
<evidence type="ECO:0000256" key="3">
    <source>
        <dbReference type="PROSITE-ProRule" id="PRU10141"/>
    </source>
</evidence>
<evidence type="ECO:0000259" key="5">
    <source>
        <dbReference type="PROSITE" id="PS50011"/>
    </source>
</evidence>
<dbReference type="SUPFAM" id="SSF56112">
    <property type="entry name" value="Protein kinase-like (PK-like)"/>
    <property type="match status" value="1"/>
</dbReference>
<dbReference type="GO" id="GO:0016301">
    <property type="term" value="F:kinase activity"/>
    <property type="evidence" value="ECO:0007669"/>
    <property type="project" value="UniProtKB-KW"/>
</dbReference>
<accession>A0ABR4MY11</accession>
<feature type="domain" description="Protein kinase" evidence="5">
    <location>
        <begin position="24"/>
        <end position="340"/>
    </location>
</feature>
<feature type="binding site" evidence="3">
    <location>
        <position position="54"/>
    </location>
    <ligand>
        <name>ATP</name>
        <dbReference type="ChEBI" id="CHEBI:30616"/>
    </ligand>
</feature>
<keyword evidence="6" id="KW-0808">Transferase</keyword>
<keyword evidence="2 3" id="KW-0067">ATP-binding</keyword>
<evidence type="ECO:0000256" key="4">
    <source>
        <dbReference type="RuleBase" id="RU000304"/>
    </source>
</evidence>
<comment type="similarity">
    <text evidence="4">Belongs to the protein kinase superfamily.</text>
</comment>
<dbReference type="Gene3D" id="1.10.510.10">
    <property type="entry name" value="Transferase(Phosphotransferase) domain 1"/>
    <property type="match status" value="2"/>
</dbReference>
<dbReference type="EMBL" id="JADGIZ020000075">
    <property type="protein sequence ID" value="KAL2912161.1"/>
    <property type="molecule type" value="Genomic_DNA"/>
</dbReference>
<dbReference type="PROSITE" id="PS50011">
    <property type="entry name" value="PROTEIN_KINASE_DOM"/>
    <property type="match status" value="1"/>
</dbReference>
<evidence type="ECO:0000313" key="7">
    <source>
        <dbReference type="Proteomes" id="UP001527925"/>
    </source>
</evidence>
<organism evidence="6 7">
    <name type="scientific">Polyrhizophydium stewartii</name>
    <dbReference type="NCBI Taxonomy" id="2732419"/>
    <lineage>
        <taxon>Eukaryota</taxon>
        <taxon>Fungi</taxon>
        <taxon>Fungi incertae sedis</taxon>
        <taxon>Chytridiomycota</taxon>
        <taxon>Chytridiomycota incertae sedis</taxon>
        <taxon>Chytridiomycetes</taxon>
        <taxon>Rhizophydiales</taxon>
        <taxon>Rhizophydiales incertae sedis</taxon>
        <taxon>Polyrhizophydium</taxon>
    </lineage>
</organism>
<dbReference type="InterPro" id="IPR045269">
    <property type="entry name" value="Atg1-like"/>
</dbReference>
<dbReference type="Pfam" id="PF00069">
    <property type="entry name" value="Pkinase"/>
    <property type="match status" value="1"/>
</dbReference>
<keyword evidence="4" id="KW-0723">Serine/threonine-protein kinase</keyword>
<dbReference type="InterPro" id="IPR008271">
    <property type="entry name" value="Ser/Thr_kinase_AS"/>
</dbReference>